<sequence length="130" mass="14808">MQILRKKLHVPKTKFIPFAMIISLLCTCLVGCSNVSKEEYQALQEQLEQSEIQVAEKEAELAELADKYNESQADNLVLKQYLASTYDAYRYMLINVTGEVYGNGLSQTDWEEFVTASEVPTFEQVSEVIQ</sequence>
<dbReference type="EMBL" id="NFKP01000001">
    <property type="protein sequence ID" value="OUP71444.1"/>
    <property type="molecule type" value="Genomic_DNA"/>
</dbReference>
<dbReference type="AlphaFoldDB" id="A0A1Y4MRX1"/>
<feature type="coiled-coil region" evidence="1">
    <location>
        <begin position="33"/>
        <end position="74"/>
    </location>
</feature>
<name>A0A1Y4MRX1_9FIRM</name>
<gene>
    <name evidence="2" type="ORF">B5F11_00780</name>
</gene>
<dbReference type="RefSeq" id="WP_087299006.1">
    <property type="nucleotide sequence ID" value="NZ_NFKP01000001.1"/>
</dbReference>
<comment type="caution">
    <text evidence="2">The sequence shown here is derived from an EMBL/GenBank/DDBJ whole genome shotgun (WGS) entry which is preliminary data.</text>
</comment>
<evidence type="ECO:0000313" key="3">
    <source>
        <dbReference type="Proteomes" id="UP000196386"/>
    </source>
</evidence>
<keyword evidence="1" id="KW-0175">Coiled coil</keyword>
<evidence type="ECO:0000313" key="2">
    <source>
        <dbReference type="EMBL" id="OUP71444.1"/>
    </source>
</evidence>
<evidence type="ECO:0000256" key="1">
    <source>
        <dbReference type="SAM" id="Coils"/>
    </source>
</evidence>
<dbReference type="Proteomes" id="UP000196386">
    <property type="component" value="Unassembled WGS sequence"/>
</dbReference>
<organism evidence="2 3">
    <name type="scientific">Anaerotruncus colihominis</name>
    <dbReference type="NCBI Taxonomy" id="169435"/>
    <lineage>
        <taxon>Bacteria</taxon>
        <taxon>Bacillati</taxon>
        <taxon>Bacillota</taxon>
        <taxon>Clostridia</taxon>
        <taxon>Eubacteriales</taxon>
        <taxon>Oscillospiraceae</taxon>
        <taxon>Anaerotruncus</taxon>
    </lineage>
</organism>
<accession>A0A1Y4MRX1</accession>
<reference evidence="3" key="1">
    <citation type="submission" date="2017-04" db="EMBL/GenBank/DDBJ databases">
        <title>Function of individual gut microbiota members based on whole genome sequencing of pure cultures obtained from chicken caecum.</title>
        <authorList>
            <person name="Medvecky M."/>
            <person name="Cejkova D."/>
            <person name="Polansky O."/>
            <person name="Karasova D."/>
            <person name="Kubasova T."/>
            <person name="Cizek A."/>
            <person name="Rychlik I."/>
        </authorList>
    </citation>
    <scope>NUCLEOTIDE SEQUENCE [LARGE SCALE GENOMIC DNA]</scope>
    <source>
        <strain evidence="3">An175</strain>
    </source>
</reference>
<proteinExistence type="predicted"/>
<protein>
    <submittedName>
        <fullName evidence="2">Uncharacterized protein</fullName>
    </submittedName>
</protein>